<evidence type="ECO:0000256" key="4">
    <source>
        <dbReference type="ARBA" id="ARBA00023128"/>
    </source>
</evidence>
<gene>
    <name evidence="8" type="ORF">N0V93_002751</name>
</gene>
<evidence type="ECO:0000256" key="1">
    <source>
        <dbReference type="ARBA" id="ARBA00004173"/>
    </source>
</evidence>
<evidence type="ECO:0000256" key="3">
    <source>
        <dbReference type="ARBA" id="ARBA00022980"/>
    </source>
</evidence>
<keyword evidence="4" id="KW-0496">Mitochondrion</keyword>
<evidence type="ECO:0000256" key="5">
    <source>
        <dbReference type="ARBA" id="ARBA00023274"/>
    </source>
</evidence>
<evidence type="ECO:0000256" key="6">
    <source>
        <dbReference type="ARBA" id="ARBA00035183"/>
    </source>
</evidence>
<proteinExistence type="inferred from homology"/>
<evidence type="ECO:0000313" key="9">
    <source>
        <dbReference type="Proteomes" id="UP001140453"/>
    </source>
</evidence>
<dbReference type="GO" id="GO:1990904">
    <property type="term" value="C:ribonucleoprotein complex"/>
    <property type="evidence" value="ECO:0007669"/>
    <property type="project" value="UniProtKB-KW"/>
</dbReference>
<keyword evidence="3" id="KW-0689">Ribosomal protein</keyword>
<keyword evidence="9" id="KW-1185">Reference proteome</keyword>
<dbReference type="EMBL" id="JAPEVB010000002">
    <property type="protein sequence ID" value="KAJ4393539.1"/>
    <property type="molecule type" value="Genomic_DNA"/>
</dbReference>
<protein>
    <recommendedName>
        <fullName evidence="6">Large ribosomal subunit protein mL50</fullName>
    </recommendedName>
</protein>
<feature type="compositionally biased region" description="Basic and acidic residues" evidence="7">
    <location>
        <begin position="374"/>
        <end position="386"/>
    </location>
</feature>
<dbReference type="GO" id="GO:0005739">
    <property type="term" value="C:mitochondrion"/>
    <property type="evidence" value="ECO:0007669"/>
    <property type="project" value="UniProtKB-SubCell"/>
</dbReference>
<dbReference type="AlphaFoldDB" id="A0A9W9CZG5"/>
<dbReference type="InterPro" id="IPR018305">
    <property type="entry name" value="Ribosomal_m50"/>
</dbReference>
<feature type="compositionally biased region" description="Polar residues" evidence="7">
    <location>
        <begin position="36"/>
        <end position="55"/>
    </location>
</feature>
<name>A0A9W9CZG5_9PEZI</name>
<feature type="region of interest" description="Disordered" evidence="7">
    <location>
        <begin position="36"/>
        <end position="105"/>
    </location>
</feature>
<reference evidence="8" key="1">
    <citation type="submission" date="2022-10" db="EMBL/GenBank/DDBJ databases">
        <title>Tapping the CABI collections for fungal endophytes: first genome assemblies for Collariella, Neodidymelliopsis, Ascochyta clinopodiicola, Didymella pomorum, Didymosphaeria variabile, Neocosmospora piperis and Neocucurbitaria cava.</title>
        <authorList>
            <person name="Hill R."/>
        </authorList>
    </citation>
    <scope>NUCLEOTIDE SEQUENCE</scope>
    <source>
        <strain evidence="8">IMI 355082</strain>
    </source>
</reference>
<accession>A0A9W9CZG5</accession>
<comment type="caution">
    <text evidence="8">The sequence shown here is derived from an EMBL/GenBank/DDBJ whole genome shotgun (WGS) entry which is preliminary data.</text>
</comment>
<dbReference type="Pfam" id="PF10501">
    <property type="entry name" value="Ribosomal_L50"/>
    <property type="match status" value="1"/>
</dbReference>
<feature type="region of interest" description="Disordered" evidence="7">
    <location>
        <begin position="374"/>
        <end position="395"/>
    </location>
</feature>
<dbReference type="GO" id="GO:0005840">
    <property type="term" value="C:ribosome"/>
    <property type="evidence" value="ECO:0007669"/>
    <property type="project" value="UniProtKB-KW"/>
</dbReference>
<feature type="compositionally biased region" description="Basic and acidic residues" evidence="7">
    <location>
        <begin position="57"/>
        <end position="73"/>
    </location>
</feature>
<comment type="similarity">
    <text evidence="2">Belongs to the mitochondrion-specific ribosomal protein mL50 family.</text>
</comment>
<evidence type="ECO:0000313" key="8">
    <source>
        <dbReference type="EMBL" id="KAJ4393539.1"/>
    </source>
</evidence>
<evidence type="ECO:0000256" key="7">
    <source>
        <dbReference type="SAM" id="MobiDB-lite"/>
    </source>
</evidence>
<keyword evidence="5" id="KW-0687">Ribonucleoprotein</keyword>
<dbReference type="OrthoDB" id="6220758at2759"/>
<comment type="subcellular location">
    <subcellularLocation>
        <location evidence="1">Mitochondrion</location>
    </subcellularLocation>
</comment>
<evidence type="ECO:0000256" key="2">
    <source>
        <dbReference type="ARBA" id="ARBA00008860"/>
    </source>
</evidence>
<sequence length="395" mass="43292">MRRIARIQQPSAVLTKCLHAQPPHSLRCRAAVVATSSFSSRPRAFSTTPAHSGQSWPEDKAGKSVESPAETHIRSQPPRQPAARSHVPTQASEAPQTIETDLVLPPVESTIAPRPEDLDASEYSVAENAAGLPVVGGLKGWFAEDQDNDHWGPSKSFAGFAPEARITDPAQLELCVRRAIVEALAVQSAGVAGLLVESWRADGGWERVLGLGVKVDAEGQATLEGDVRGVVEGLVGDVGAREEILPVEQAREMVRVTNTDWKLISLKDAKLKFAVMKRVFQLTGHAIPDAKLLNVRTMGALLATVVKPEPARKVYEAVQQRGELTKLPNVSMYPKRRTPVDVAKDLGRWKIVEQELQKRGLPVLGSDSVDKFREAEWYHGPQPDKKDKKKGRRRR</sequence>
<dbReference type="Proteomes" id="UP001140453">
    <property type="component" value="Unassembled WGS sequence"/>
</dbReference>
<organism evidence="8 9">
    <name type="scientific">Gnomoniopsis smithogilvyi</name>
    <dbReference type="NCBI Taxonomy" id="1191159"/>
    <lineage>
        <taxon>Eukaryota</taxon>
        <taxon>Fungi</taxon>
        <taxon>Dikarya</taxon>
        <taxon>Ascomycota</taxon>
        <taxon>Pezizomycotina</taxon>
        <taxon>Sordariomycetes</taxon>
        <taxon>Sordariomycetidae</taxon>
        <taxon>Diaporthales</taxon>
        <taxon>Gnomoniaceae</taxon>
        <taxon>Gnomoniopsis</taxon>
    </lineage>
</organism>
<feature type="compositionally biased region" description="Polar residues" evidence="7">
    <location>
        <begin position="87"/>
        <end position="99"/>
    </location>
</feature>